<evidence type="ECO:0000313" key="2">
    <source>
        <dbReference type="EMBL" id="USW50437.1"/>
    </source>
</evidence>
<feature type="region of interest" description="Disordered" evidence="1">
    <location>
        <begin position="62"/>
        <end position="92"/>
    </location>
</feature>
<protein>
    <submittedName>
        <fullName evidence="2">Uncharacterized protein</fullName>
    </submittedName>
</protein>
<reference evidence="2" key="1">
    <citation type="submission" date="2022-06" db="EMBL/GenBank/DDBJ databases">
        <title>Complete genome sequences of two strains of the flax pathogen Septoria linicola.</title>
        <authorList>
            <person name="Lapalu N."/>
            <person name="Simon A."/>
            <person name="Demenou B."/>
            <person name="Paumier D."/>
            <person name="Guillot M.-P."/>
            <person name="Gout L."/>
            <person name="Valade R."/>
        </authorList>
    </citation>
    <scope>NUCLEOTIDE SEQUENCE</scope>
    <source>
        <strain evidence="2">SE15195</strain>
    </source>
</reference>
<dbReference type="Proteomes" id="UP001056384">
    <property type="component" value="Chromosome 2"/>
</dbReference>
<accession>A0A9Q9AJE2</accession>
<keyword evidence="3" id="KW-1185">Reference proteome</keyword>
<organism evidence="2 3">
    <name type="scientific">Septoria linicola</name>
    <dbReference type="NCBI Taxonomy" id="215465"/>
    <lineage>
        <taxon>Eukaryota</taxon>
        <taxon>Fungi</taxon>
        <taxon>Dikarya</taxon>
        <taxon>Ascomycota</taxon>
        <taxon>Pezizomycotina</taxon>
        <taxon>Dothideomycetes</taxon>
        <taxon>Dothideomycetidae</taxon>
        <taxon>Mycosphaerellales</taxon>
        <taxon>Mycosphaerellaceae</taxon>
        <taxon>Septoria</taxon>
    </lineage>
</organism>
<evidence type="ECO:0000313" key="3">
    <source>
        <dbReference type="Proteomes" id="UP001056384"/>
    </source>
</evidence>
<evidence type="ECO:0000256" key="1">
    <source>
        <dbReference type="SAM" id="MobiDB-lite"/>
    </source>
</evidence>
<gene>
    <name evidence="2" type="ORF">Slin15195_G037560</name>
</gene>
<proteinExistence type="predicted"/>
<dbReference type="EMBL" id="CP099419">
    <property type="protein sequence ID" value="USW50437.1"/>
    <property type="molecule type" value="Genomic_DNA"/>
</dbReference>
<name>A0A9Q9AJE2_9PEZI</name>
<sequence>MSLASLIKDNPDQVETHLIRAIAAYMSARATGRFAMSVPAARRKEIRRTMFTCQDIIDSIKTGEVTGREGNRAEVEEADPDAPDPDTIKPTATDEMVKNAIMGMFDVNGKMKGYEHDENGLVVYLNE</sequence>
<dbReference type="AlphaFoldDB" id="A0A9Q9AJE2"/>
<feature type="compositionally biased region" description="Basic and acidic residues" evidence="1">
    <location>
        <begin position="66"/>
        <end position="75"/>
    </location>
</feature>